<keyword evidence="3" id="KW-1185">Reference proteome</keyword>
<keyword evidence="1" id="KW-0472">Membrane</keyword>
<accession>A0ABX7NKT9</accession>
<organism evidence="2 3">
    <name type="scientific">Pyxidicoccus parkwayensis</name>
    <dbReference type="NCBI Taxonomy" id="2813578"/>
    <lineage>
        <taxon>Bacteria</taxon>
        <taxon>Pseudomonadati</taxon>
        <taxon>Myxococcota</taxon>
        <taxon>Myxococcia</taxon>
        <taxon>Myxococcales</taxon>
        <taxon>Cystobacterineae</taxon>
        <taxon>Myxococcaceae</taxon>
        <taxon>Pyxidicoccus</taxon>
    </lineage>
</organism>
<keyword evidence="1" id="KW-0812">Transmembrane</keyword>
<gene>
    <name evidence="2" type="ORF">JY651_29650</name>
</gene>
<name>A0ABX7NKT9_9BACT</name>
<sequence length="164" mass="17635">MSPRGDGDGASKGATAVVDAVLFESDGVRVTTRRVVAHGRSWGLEYVRAVTVSFQSPAERLLRMQAVLVGALLLIYGLAHGLLAAFVRDGGLGGVALGVAAVISYAALARRLLRSECTCVWLHTRYSSQLVYRGRSRSTARALARVMRRALSHRRTAEAREDAA</sequence>
<evidence type="ECO:0000313" key="2">
    <source>
        <dbReference type="EMBL" id="QSQ19472.1"/>
    </source>
</evidence>
<feature type="transmembrane region" description="Helical" evidence="1">
    <location>
        <begin position="92"/>
        <end position="108"/>
    </location>
</feature>
<proteinExistence type="predicted"/>
<dbReference type="RefSeq" id="WP_206721056.1">
    <property type="nucleotide sequence ID" value="NZ_CP071090.1"/>
</dbReference>
<dbReference type="EMBL" id="CP071090">
    <property type="protein sequence ID" value="QSQ19472.1"/>
    <property type="molecule type" value="Genomic_DNA"/>
</dbReference>
<dbReference type="Proteomes" id="UP000662747">
    <property type="component" value="Chromosome"/>
</dbReference>
<reference evidence="2 3" key="1">
    <citation type="submission" date="2021-02" db="EMBL/GenBank/DDBJ databases">
        <title>De Novo genome assembly of isolated myxobacteria.</title>
        <authorList>
            <person name="Stevens D.C."/>
        </authorList>
    </citation>
    <scope>NUCLEOTIDE SEQUENCE [LARGE SCALE GENOMIC DNA]</scope>
    <source>
        <strain evidence="3">SCPEA02</strain>
    </source>
</reference>
<keyword evidence="1" id="KW-1133">Transmembrane helix</keyword>
<feature type="transmembrane region" description="Helical" evidence="1">
    <location>
        <begin position="66"/>
        <end position="86"/>
    </location>
</feature>
<evidence type="ECO:0000313" key="3">
    <source>
        <dbReference type="Proteomes" id="UP000662747"/>
    </source>
</evidence>
<evidence type="ECO:0000256" key="1">
    <source>
        <dbReference type="SAM" id="Phobius"/>
    </source>
</evidence>
<dbReference type="InterPro" id="IPR045629">
    <property type="entry name" value="DUF6232"/>
</dbReference>
<dbReference type="Pfam" id="PF19744">
    <property type="entry name" value="DUF6232"/>
    <property type="match status" value="1"/>
</dbReference>
<protein>
    <submittedName>
        <fullName evidence="2">Uncharacterized protein</fullName>
    </submittedName>
</protein>